<dbReference type="VEuPathDB" id="MicrosporidiaDB:EDEG_02873"/>
<keyword evidence="2" id="KW-1185">Reference proteome</keyword>
<organism evidence="1 2">
    <name type="scientific">Edhazardia aedis (strain USNM 41457)</name>
    <name type="common">Microsporidian parasite</name>
    <dbReference type="NCBI Taxonomy" id="1003232"/>
    <lineage>
        <taxon>Eukaryota</taxon>
        <taxon>Fungi</taxon>
        <taxon>Fungi incertae sedis</taxon>
        <taxon>Microsporidia</taxon>
        <taxon>Edhazardia</taxon>
    </lineage>
</organism>
<comment type="caution">
    <text evidence="1">The sequence shown here is derived from an EMBL/GenBank/DDBJ whole genome shotgun (WGS) entry which is preliminary data.</text>
</comment>
<gene>
    <name evidence="1" type="ORF">EDEG_02873</name>
</gene>
<reference evidence="2" key="2">
    <citation type="submission" date="2015-07" db="EMBL/GenBank/DDBJ databases">
        <title>Contrasting host-pathogen interactions and genome evolution in two generalist and specialist microsporidian pathogens of mosquitoes.</title>
        <authorList>
            <consortium name="The Broad Institute Genomics Platform"/>
            <consortium name="The Broad Institute Genome Sequencing Center for Infectious Disease"/>
            <person name="Cuomo C.A."/>
            <person name="Sanscrainte N.D."/>
            <person name="Goldberg J.M."/>
            <person name="Heiman D."/>
            <person name="Young S."/>
            <person name="Zeng Q."/>
            <person name="Becnel J.J."/>
            <person name="Birren B.W."/>
        </authorList>
    </citation>
    <scope>NUCLEOTIDE SEQUENCE [LARGE SCALE GENOMIC DNA]</scope>
    <source>
        <strain evidence="2">USNM 41457</strain>
    </source>
</reference>
<dbReference type="Proteomes" id="UP000003163">
    <property type="component" value="Unassembled WGS sequence"/>
</dbReference>
<evidence type="ECO:0000313" key="2">
    <source>
        <dbReference type="Proteomes" id="UP000003163"/>
    </source>
</evidence>
<dbReference type="OrthoDB" id="2200085at2759"/>
<proteinExistence type="predicted"/>
<sequence length="115" mass="13606">MYKVINDTEIMIIEQYSNQNHGFLSSAKNENKQQDFKRRNKYFQFHRTSSHDNSECRPNNRNKNLPKQDKAFALKEPNVTPKTIDNQVHIHEKKFNAIIDIGSAYNYISAEKIEF</sequence>
<protein>
    <submittedName>
        <fullName evidence="1">Uncharacterized protein</fullName>
    </submittedName>
</protein>
<dbReference type="HOGENOM" id="CLU_2108976_0_0_1"/>
<reference evidence="1 2" key="1">
    <citation type="submission" date="2011-08" db="EMBL/GenBank/DDBJ databases">
        <authorList>
            <person name="Liu Z.J."/>
            <person name="Shi F.L."/>
            <person name="Lu J.Q."/>
            <person name="Li M."/>
            <person name="Wang Z.L."/>
        </authorList>
    </citation>
    <scope>NUCLEOTIDE SEQUENCE [LARGE SCALE GENOMIC DNA]</scope>
    <source>
        <strain evidence="1 2">USNM 41457</strain>
    </source>
</reference>
<evidence type="ECO:0000313" key="1">
    <source>
        <dbReference type="EMBL" id="EJW02734.1"/>
    </source>
</evidence>
<name>J9D5C4_EDHAE</name>
<accession>J9D5C4</accession>
<dbReference type="EMBL" id="AFBI03000058">
    <property type="protein sequence ID" value="EJW02734.1"/>
    <property type="molecule type" value="Genomic_DNA"/>
</dbReference>
<dbReference type="InParanoid" id="J9D5C4"/>
<dbReference type="AlphaFoldDB" id="J9D5C4"/>